<evidence type="ECO:0000256" key="12">
    <source>
        <dbReference type="SAM" id="MobiDB-lite"/>
    </source>
</evidence>
<dbReference type="GeneID" id="27308796"/>
<comment type="subcellular location">
    <subcellularLocation>
        <location evidence="2">Chromosome</location>
    </subcellularLocation>
    <subcellularLocation>
        <location evidence="1 10">Nucleus</location>
    </subcellularLocation>
</comment>
<keyword evidence="5" id="KW-0132">Cell division</keyword>
<dbReference type="Pfam" id="PF02463">
    <property type="entry name" value="SMC_N"/>
    <property type="match status" value="2"/>
</dbReference>
<feature type="coiled-coil region" evidence="11">
    <location>
        <begin position="1032"/>
        <end position="1107"/>
    </location>
</feature>
<keyword evidence="7 11" id="KW-0175">Coiled coil</keyword>
<evidence type="ECO:0000256" key="1">
    <source>
        <dbReference type="ARBA" id="ARBA00004123"/>
    </source>
</evidence>
<dbReference type="RefSeq" id="XP_016218773.1">
    <property type="nucleotide sequence ID" value="XM_016353620.1"/>
</dbReference>
<feature type="domain" description="SMC hinge" evidence="13">
    <location>
        <begin position="550"/>
        <end position="666"/>
    </location>
</feature>
<dbReference type="PIRSF" id="PIRSF005719">
    <property type="entry name" value="SMC"/>
    <property type="match status" value="1"/>
</dbReference>
<evidence type="ECO:0000256" key="2">
    <source>
        <dbReference type="ARBA" id="ARBA00004286"/>
    </source>
</evidence>
<dbReference type="OrthoDB" id="5575062at2759"/>
<dbReference type="GO" id="GO:0016887">
    <property type="term" value="F:ATP hydrolysis activity"/>
    <property type="evidence" value="ECO:0007669"/>
    <property type="project" value="InterPro"/>
</dbReference>
<dbReference type="GO" id="GO:0005524">
    <property type="term" value="F:ATP binding"/>
    <property type="evidence" value="ECO:0007669"/>
    <property type="project" value="InterPro"/>
</dbReference>
<dbReference type="Gene3D" id="3.40.50.300">
    <property type="entry name" value="P-loop containing nucleotide triphosphate hydrolases"/>
    <property type="match status" value="2"/>
</dbReference>
<evidence type="ECO:0000313" key="15">
    <source>
        <dbReference type="Proteomes" id="UP000053259"/>
    </source>
</evidence>
<evidence type="ECO:0000256" key="11">
    <source>
        <dbReference type="SAM" id="Coils"/>
    </source>
</evidence>
<reference evidence="14 15" key="1">
    <citation type="submission" date="2015-01" db="EMBL/GenBank/DDBJ databases">
        <title>The Genome Sequence of Ochroconis gallopava CBS43764.</title>
        <authorList>
            <consortium name="The Broad Institute Genomics Platform"/>
            <person name="Cuomo C."/>
            <person name="de Hoog S."/>
            <person name="Gorbushina A."/>
            <person name="Stielow B."/>
            <person name="Teixiera M."/>
            <person name="Abouelleil A."/>
            <person name="Chapman S.B."/>
            <person name="Priest M."/>
            <person name="Young S.K."/>
            <person name="Wortman J."/>
            <person name="Nusbaum C."/>
            <person name="Birren B."/>
        </authorList>
    </citation>
    <scope>NUCLEOTIDE SEQUENCE [LARGE SCALE GENOMIC DNA]</scope>
    <source>
        <strain evidence="14 15">CBS 43764</strain>
    </source>
</reference>
<dbReference type="STRING" id="253628.A0A0D2BC08"/>
<protein>
    <recommendedName>
        <fullName evidence="10">Structural maintenance of chromosomes protein</fullName>
    </recommendedName>
</protein>
<dbReference type="InterPro" id="IPR010935">
    <property type="entry name" value="SMC_hinge"/>
</dbReference>
<evidence type="ECO:0000256" key="4">
    <source>
        <dbReference type="ARBA" id="ARBA00022454"/>
    </source>
</evidence>
<evidence type="ECO:0000256" key="5">
    <source>
        <dbReference type="ARBA" id="ARBA00022618"/>
    </source>
</evidence>
<dbReference type="AlphaFoldDB" id="A0A0D2BC08"/>
<dbReference type="InterPro" id="IPR003395">
    <property type="entry name" value="RecF/RecN/SMC_N"/>
</dbReference>
<dbReference type="PANTHER" id="PTHR18937:SF12">
    <property type="entry name" value="STRUCTURAL MAINTENANCE OF CHROMOSOMES PROTEIN"/>
    <property type="match status" value="1"/>
</dbReference>
<dbReference type="HOGENOM" id="CLU_001042_0_1_1"/>
<accession>A0A0D2BC08</accession>
<dbReference type="SUPFAM" id="SSF75553">
    <property type="entry name" value="Smc hinge domain"/>
    <property type="match status" value="1"/>
</dbReference>
<keyword evidence="15" id="KW-1185">Reference proteome</keyword>
<proteinExistence type="inferred from homology"/>
<feature type="coiled-coil region" evidence="11">
    <location>
        <begin position="201"/>
        <end position="393"/>
    </location>
</feature>
<keyword evidence="6" id="KW-0498">Mitosis</keyword>
<evidence type="ECO:0000256" key="9">
    <source>
        <dbReference type="ARBA" id="ARBA00023306"/>
    </source>
</evidence>
<keyword evidence="8 10" id="KW-0539">Nucleus</keyword>
<feature type="coiled-coil region" evidence="11">
    <location>
        <begin position="431"/>
        <end position="500"/>
    </location>
</feature>
<keyword evidence="9" id="KW-0131">Cell cycle</keyword>
<feature type="compositionally biased region" description="Polar residues" evidence="12">
    <location>
        <begin position="105"/>
        <end position="115"/>
    </location>
</feature>
<dbReference type="Gene3D" id="1.10.287.1490">
    <property type="match status" value="1"/>
</dbReference>
<feature type="region of interest" description="Disordered" evidence="12">
    <location>
        <begin position="82"/>
        <end position="115"/>
    </location>
</feature>
<dbReference type="InterPro" id="IPR036277">
    <property type="entry name" value="SMC_hinge_sf"/>
</dbReference>
<dbReference type="Pfam" id="PF06470">
    <property type="entry name" value="SMC_hinge"/>
    <property type="match status" value="1"/>
</dbReference>
<keyword evidence="4" id="KW-0158">Chromosome</keyword>
<dbReference type="Gene3D" id="1.20.1060.20">
    <property type="match status" value="1"/>
</dbReference>
<organism evidence="14 15">
    <name type="scientific">Verruconis gallopava</name>
    <dbReference type="NCBI Taxonomy" id="253628"/>
    <lineage>
        <taxon>Eukaryota</taxon>
        <taxon>Fungi</taxon>
        <taxon>Dikarya</taxon>
        <taxon>Ascomycota</taxon>
        <taxon>Pezizomycotina</taxon>
        <taxon>Dothideomycetes</taxon>
        <taxon>Pleosporomycetidae</taxon>
        <taxon>Venturiales</taxon>
        <taxon>Sympoventuriaceae</taxon>
        <taxon>Verruconis</taxon>
    </lineage>
</organism>
<dbReference type="SMART" id="SM00968">
    <property type="entry name" value="SMC_hinge"/>
    <property type="match status" value="1"/>
</dbReference>
<dbReference type="Proteomes" id="UP000053259">
    <property type="component" value="Unassembled WGS sequence"/>
</dbReference>
<evidence type="ECO:0000256" key="8">
    <source>
        <dbReference type="ARBA" id="ARBA00023242"/>
    </source>
</evidence>
<evidence type="ECO:0000256" key="3">
    <source>
        <dbReference type="ARBA" id="ARBA00005597"/>
    </source>
</evidence>
<sequence length="1263" mass="145164">MGKLIRLELSNFKSYKGHHVLLFGDSFFTSIIGPNGSGKSNSMDAISFVLGIKSSYLRSSNVKDLVYRGRVLKTSKINADGDAVDGPEAIGQANGEAGSDDETPTQRSSQRNDPTTAWVMAVYEDDAGDEHTWKRSITSSGQTEYRLNNRLVTAKQYTDALEAENILVKARNFLVFQGDVESIASRSPRELTQLVEQISGSLEFKAEYERLKEEMIKADDEHAFKLQQRRAMNTEIKQYQEQKREAEAYERKLTERDAAIVNHVLWRLFRFQKAIEQSSEEIQKHQEELKEFRRAQQKYEEKLEEAKREQAIAAKEVSKIERAIKKKEKEVEEKENSLIPKDTQLAQSNQRISEQEERLRTIAKDRDKYKADVEKYEKDLAMIKKAQARWEQEWNRVQQQQGRALTANDLAEYNNLRREVSKATATQQIEVDNLTRKLKTDEETASNLKMQIEKHESKLREIEELYSQLKERHATKSAQLKSTKAEIDKKKTEYNTLQSDRVRNEQRRREKIEQFEEIARRLDEARGHQQASRKEQAARELVRELKSLFPGVKGRLHELCRPKQKKYETAMGVVLGRHFDSIVTDTEQTANDCIAHFKSKRAGWMAFIPLDTIQVKAVNASLRGMHKGMRLAIDTIEFDSAYERAVLYACGNSMVCDSMEVAKYLCFERKVQATAVTLDGTKIHKGGLMTGGQGRQDKQAKWDDAATAGLTRTFEKLEAEIRGLDPSNDRRRAHEEETLQSELHGLEMRYSELSEEVKALERNLKDKKKEIDFEKAQLKDLQPKYKQQAQAVDNLRQQLENYQKFISDVEDRVFASFCQRLGYSDIRAYEKQQGSLQQEALIEKQKFATQIHGIGNRLVFEKTRLQKSEDRIKALQDSIKRDKETVKGLEAEKRGIQDELDTLRAELDLLAEQLAELQGKAEEQASKVDEIRREFEKRNKSVAERQRRLSELEAEIAKNRAEHYSLLRQCRIEEIKIPLTDNSRPLSELPLVTGDADGDAMDVDVDTTLTVNAADDFGIEVDYDKLDAELRADSSEKMEEALKEKIKNIEHELEKMAPNMHVAERLASTELRLKEADRERLAAQRRANQAKEDFEHVRSQRKQLFEKAFNHIKEQISTTYKELTKSQQTPLGGQAYLDVENEDEPYLEGVKYHAMPPLKRFRDMEHLSGGEKTMAALALLFAVHSYQPSPFFVLDEVDAALDNANVAKLLAYIQRHKGPGMQFIVISLKAGLFEGSETLVGVMRDQGINSSKTLTLDLRNYQP</sequence>
<dbReference type="InParanoid" id="A0A0D2BC08"/>
<dbReference type="GO" id="GO:0005634">
    <property type="term" value="C:nucleus"/>
    <property type="evidence" value="ECO:0007669"/>
    <property type="project" value="UniProtKB-SubCell"/>
</dbReference>
<dbReference type="Gene3D" id="3.30.70.1620">
    <property type="match status" value="1"/>
</dbReference>
<name>A0A0D2BC08_9PEZI</name>
<feature type="coiled-coil region" evidence="11">
    <location>
        <begin position="858"/>
        <end position="962"/>
    </location>
</feature>
<gene>
    <name evidence="14" type="ORF">PV09_00823</name>
</gene>
<evidence type="ECO:0000256" key="7">
    <source>
        <dbReference type="ARBA" id="ARBA00023054"/>
    </source>
</evidence>
<evidence type="ECO:0000259" key="13">
    <source>
        <dbReference type="SMART" id="SM00968"/>
    </source>
</evidence>
<dbReference type="GO" id="GO:0007062">
    <property type="term" value="P:sister chromatid cohesion"/>
    <property type="evidence" value="ECO:0007669"/>
    <property type="project" value="InterPro"/>
</dbReference>
<feature type="coiled-coil region" evidence="11">
    <location>
        <begin position="736"/>
        <end position="812"/>
    </location>
</feature>
<dbReference type="InterPro" id="IPR024704">
    <property type="entry name" value="SMC"/>
</dbReference>
<dbReference type="InterPro" id="IPR027417">
    <property type="entry name" value="P-loop_NTPase"/>
</dbReference>
<dbReference type="CDD" id="cd03275">
    <property type="entry name" value="ABC_SMC1_euk"/>
    <property type="match status" value="2"/>
</dbReference>
<dbReference type="PANTHER" id="PTHR18937">
    <property type="entry name" value="STRUCTURAL MAINTENANCE OF CHROMOSOMES SMC FAMILY MEMBER"/>
    <property type="match status" value="1"/>
</dbReference>
<evidence type="ECO:0000313" key="14">
    <source>
        <dbReference type="EMBL" id="KIW08904.1"/>
    </source>
</evidence>
<dbReference type="VEuPathDB" id="FungiDB:PV09_00823"/>
<dbReference type="GO" id="GO:0003677">
    <property type="term" value="F:DNA binding"/>
    <property type="evidence" value="ECO:0007669"/>
    <property type="project" value="TreeGrafter"/>
</dbReference>
<dbReference type="EMBL" id="KN847530">
    <property type="protein sequence ID" value="KIW08904.1"/>
    <property type="molecule type" value="Genomic_DNA"/>
</dbReference>
<dbReference type="SUPFAM" id="SSF52540">
    <property type="entry name" value="P-loop containing nucleoside triphosphate hydrolases"/>
    <property type="match status" value="2"/>
</dbReference>
<dbReference type="GO" id="GO:0008278">
    <property type="term" value="C:cohesin complex"/>
    <property type="evidence" value="ECO:0007669"/>
    <property type="project" value="InterPro"/>
</dbReference>
<evidence type="ECO:0000256" key="10">
    <source>
        <dbReference type="PIRNR" id="PIRNR005719"/>
    </source>
</evidence>
<comment type="similarity">
    <text evidence="3">Belongs to the SMC family. SMC1 subfamily.</text>
</comment>
<dbReference type="FunCoup" id="A0A0D2BC08">
    <property type="interactions" value="710"/>
</dbReference>
<evidence type="ECO:0000256" key="6">
    <source>
        <dbReference type="ARBA" id="ARBA00022776"/>
    </source>
</evidence>
<dbReference type="InterPro" id="IPR028468">
    <property type="entry name" value="Smc1_ABC"/>
</dbReference>
<dbReference type="GO" id="GO:0051301">
    <property type="term" value="P:cell division"/>
    <property type="evidence" value="ECO:0007669"/>
    <property type="project" value="UniProtKB-KW"/>
</dbReference>